<dbReference type="OrthoDB" id="9810969at2"/>
<evidence type="ECO:0000313" key="3">
    <source>
        <dbReference type="Proteomes" id="UP000231134"/>
    </source>
</evidence>
<dbReference type="RefSeq" id="WP_100425668.1">
    <property type="nucleotide sequence ID" value="NZ_PGEX01000001.1"/>
</dbReference>
<gene>
    <name evidence="2" type="ORF">BGX16_1725</name>
</gene>
<organism evidence="2 3">
    <name type="scientific">Hallerella succinigenes</name>
    <dbReference type="NCBI Taxonomy" id="1896222"/>
    <lineage>
        <taxon>Bacteria</taxon>
        <taxon>Pseudomonadati</taxon>
        <taxon>Fibrobacterota</taxon>
        <taxon>Fibrobacteria</taxon>
        <taxon>Fibrobacterales</taxon>
        <taxon>Fibrobacteraceae</taxon>
        <taxon>Hallerella</taxon>
    </lineage>
</organism>
<evidence type="ECO:0000313" key="2">
    <source>
        <dbReference type="EMBL" id="PJJ41731.1"/>
    </source>
</evidence>
<feature type="signal peptide" evidence="1">
    <location>
        <begin position="1"/>
        <end position="20"/>
    </location>
</feature>
<proteinExistence type="predicted"/>
<dbReference type="AlphaFoldDB" id="A0A2M9A7N2"/>
<dbReference type="Proteomes" id="UP000231134">
    <property type="component" value="Unassembled WGS sequence"/>
</dbReference>
<keyword evidence="3" id="KW-1185">Reference proteome</keyword>
<reference evidence="2 3" key="1">
    <citation type="submission" date="2017-11" db="EMBL/GenBank/DDBJ databases">
        <title>Animal gut microbial communities from fecal samples from Wisconsin, USA.</title>
        <authorList>
            <person name="Neumann A."/>
        </authorList>
    </citation>
    <scope>NUCLEOTIDE SEQUENCE [LARGE SCALE GENOMIC DNA]</scope>
    <source>
        <strain evidence="2 3">UWS3</strain>
    </source>
</reference>
<keyword evidence="1" id="KW-0732">Signal</keyword>
<evidence type="ECO:0000256" key="1">
    <source>
        <dbReference type="SAM" id="SignalP"/>
    </source>
</evidence>
<protein>
    <submittedName>
        <fullName evidence="2">Uncharacterized protein</fullName>
    </submittedName>
</protein>
<accession>A0A2M9A7N2</accession>
<feature type="chain" id="PRO_5014993497" evidence="1">
    <location>
        <begin position="21"/>
        <end position="174"/>
    </location>
</feature>
<comment type="caution">
    <text evidence="2">The sequence shown here is derived from an EMBL/GenBank/DDBJ whole genome shotgun (WGS) entry which is preliminary data.</text>
</comment>
<dbReference type="EMBL" id="PGEX01000001">
    <property type="protein sequence ID" value="PJJ41731.1"/>
    <property type="molecule type" value="Genomic_DNA"/>
</dbReference>
<name>A0A2M9A7N2_9BACT</name>
<sequence>MEKISIAAFAFCLSTSALFAMDSEERLTAQEEELRLVQETYDTRINEVMETLNEKDSTAFFKARAEGKYVTWKDFEIEMPSLQMFTIKEEPYGYTLKSKHNARESVTVLVYTRDDDLYYKTTIGKKASNDFSRMVEAIFEAEGETTSREGTACNSKAVSCIGGYEKGTPGKNKK</sequence>